<reference evidence="4" key="2">
    <citation type="submission" date="2015-03" db="EMBL/GenBank/DDBJ databases">
        <authorList>
            <consortium name="Pathogen Informatics"/>
        </authorList>
    </citation>
    <scope>NUCLEOTIDE SEQUENCE [LARGE SCALE GENOMIC DNA]</scope>
    <source>
        <strain evidence="4">A125KOH2</strain>
    </source>
</reference>
<evidence type="ECO:0000313" key="1">
    <source>
        <dbReference type="EMBL" id="CNH67731.1"/>
    </source>
</evidence>
<keyword evidence="3" id="KW-1185">Reference proteome</keyword>
<dbReference type="AlphaFoldDB" id="A0A0T9PIQ3"/>
<dbReference type="EMBL" id="CQAZ01000014">
    <property type="protein sequence ID" value="CNH67731.1"/>
    <property type="molecule type" value="Genomic_DNA"/>
</dbReference>
<evidence type="ECO:0000313" key="3">
    <source>
        <dbReference type="Proteomes" id="UP000044625"/>
    </source>
</evidence>
<dbReference type="Proteomes" id="UP000045840">
    <property type="component" value="Unassembled WGS sequence"/>
</dbReference>
<dbReference type="OrthoDB" id="6630181at2"/>
<proteinExistence type="predicted"/>
<accession>A0A0T9PIQ3</accession>
<dbReference type="EMBL" id="CWJL01000092">
    <property type="protein sequence ID" value="CRY69696.1"/>
    <property type="molecule type" value="Genomic_DNA"/>
</dbReference>
<evidence type="ECO:0000313" key="4">
    <source>
        <dbReference type="Proteomes" id="UP000045840"/>
    </source>
</evidence>
<reference evidence="2 3" key="3">
    <citation type="submission" date="2015-03" db="EMBL/GenBank/DDBJ databases">
        <authorList>
            <consortium name="Pathogen Informatics"/>
            <person name="Murphy D."/>
        </authorList>
    </citation>
    <scope>NUCLEOTIDE SEQUENCE [LARGE SCALE GENOMIC DNA]</scope>
    <source>
        <strain evidence="2">Type strain: CIP110230</strain>
        <strain evidence="3">type strain: CIP110230</strain>
    </source>
</reference>
<sequence>MFIPTDILRAALLCVAGEKETREYLKGVYITPTHIKATDGRALVMMEHGCEVGNDIDGVFVFDGDIPDEAVEAEMTAIIADGGNWYAVHYDENEKPICSNMLELLDCQYPDFSKVLPPDPEQCDELPMFGAQLLALPYLMFRHGFGPVKFKPYGKRAPCQLLLDPATNHLYGNPFLVIMPLHSNAFELCQEALNEKGI</sequence>
<name>A0A0T9PIQ3_9GAMM</name>
<evidence type="ECO:0000313" key="2">
    <source>
        <dbReference type="EMBL" id="CRY69696.1"/>
    </source>
</evidence>
<dbReference type="Proteomes" id="UP000044625">
    <property type="component" value="Unassembled WGS sequence"/>
</dbReference>
<dbReference type="STRING" id="1288385.ERS137968_04852"/>
<reference evidence="1" key="1">
    <citation type="submission" date="2015-03" db="EMBL/GenBank/DDBJ databases">
        <authorList>
            <person name="Murphy D."/>
        </authorList>
    </citation>
    <scope>NUCLEOTIDE SEQUENCE [LARGE SCALE GENOMIC DNA]</scope>
    <source>
        <strain evidence="1">A125KOH2</strain>
    </source>
</reference>
<evidence type="ECO:0008006" key="5">
    <source>
        <dbReference type="Google" id="ProtNLM"/>
    </source>
</evidence>
<dbReference type="RefSeq" id="WP_049612482.1">
    <property type="nucleotide sequence ID" value="NZ_CAWMMU010000092.1"/>
</dbReference>
<protein>
    <recommendedName>
        <fullName evidence="5">Bacteriophage protein</fullName>
    </recommendedName>
</protein>
<organism evidence="1 4">
    <name type="scientific">Yersinia pekkanenii</name>
    <dbReference type="NCBI Taxonomy" id="1288385"/>
    <lineage>
        <taxon>Bacteria</taxon>
        <taxon>Pseudomonadati</taxon>
        <taxon>Pseudomonadota</taxon>
        <taxon>Gammaproteobacteria</taxon>
        <taxon>Enterobacterales</taxon>
        <taxon>Yersiniaceae</taxon>
        <taxon>Yersinia</taxon>
    </lineage>
</organism>
<gene>
    <name evidence="1" type="ORF">ERS008529_01822</name>
    <name evidence="2" type="ORF">ERS137968_04852</name>
</gene>